<dbReference type="InterPro" id="IPR002471">
    <property type="entry name" value="Pept_S9_AS"/>
</dbReference>
<dbReference type="PANTHER" id="PTHR43265:SF1">
    <property type="entry name" value="ESTERASE ESTD"/>
    <property type="match status" value="1"/>
</dbReference>
<dbReference type="Proteomes" id="UP000015381">
    <property type="component" value="Chromosome I"/>
</dbReference>
<dbReference type="eggNOG" id="arCOG01661">
    <property type="taxonomic scope" value="Archaea"/>
</dbReference>
<evidence type="ECO:0000313" key="7">
    <source>
        <dbReference type="Proteomes" id="UP000015381"/>
    </source>
</evidence>
<name>F7PNC4_9EURY</name>
<dbReference type="GO" id="GO:0000906">
    <property type="term" value="F:6,7-dimethyl-8-ribityllumazine synthase activity"/>
    <property type="evidence" value="ECO:0007669"/>
    <property type="project" value="UniProtKB-EC"/>
</dbReference>
<reference evidence="4 7" key="3">
    <citation type="journal article" date="2014" name="Environ. Microbiol.">
        <title>Halorhabdus tiamatea: proteogenomics and glycosidase activity measurements identify the first cultivated euryarchaeon from a deep-sea anoxic brine lake as potential polysaccharide degrader.</title>
        <authorList>
            <person name="Werner J."/>
            <person name="Ferrer M."/>
            <person name="Michel G."/>
            <person name="Mann A.J."/>
            <person name="Huang S."/>
            <person name="Juarez S."/>
            <person name="Ciordia S."/>
            <person name="Albar J.P."/>
            <person name="Alcaide M."/>
            <person name="La Cono V."/>
            <person name="Yakimov M.M."/>
            <person name="Antunes A."/>
            <person name="Taborda M."/>
            <person name="Da Costa M.S."/>
            <person name="Amann R.I."/>
            <person name="Gloeckner F.O."/>
            <person name="Golyshina O.V."/>
            <person name="Golyshin P.N."/>
            <person name="Teeling H."/>
        </authorList>
    </citation>
    <scope>NUCLEOTIDE SEQUENCE [LARGE SCALE GENOMIC DNA]</scope>
    <source>
        <strain evidence="7">SARL4B</strain>
        <strain evidence="4">Type strain: SARL4B</strain>
    </source>
</reference>
<dbReference type="EC" id="2.5.1.78" evidence="5"/>
<dbReference type="PANTHER" id="PTHR43265">
    <property type="entry name" value="ESTERASE ESTD"/>
    <property type="match status" value="1"/>
</dbReference>
<dbReference type="InterPro" id="IPR053145">
    <property type="entry name" value="AB_hydrolase_Est10"/>
</dbReference>
<reference evidence="5 6" key="2">
    <citation type="journal article" date="2013" name="PLoS ONE">
        <title>INDIGO - INtegrated Data Warehouse of MIcrobial GenOmes with Examples from the Red Sea Extremophiles.</title>
        <authorList>
            <person name="Alam I."/>
            <person name="Antunes A."/>
            <person name="Kamau A.A."/>
            <person name="Ba Alawi W."/>
            <person name="Kalkatawi M."/>
            <person name="Stingl U."/>
            <person name="Bajic V.B."/>
        </authorList>
    </citation>
    <scope>NUCLEOTIDE SEQUENCE [LARGE SCALE GENOMIC DNA]</scope>
    <source>
        <strain evidence="5 6">SARL4B</strain>
    </source>
</reference>
<evidence type="ECO:0000313" key="6">
    <source>
        <dbReference type="Proteomes" id="UP000003861"/>
    </source>
</evidence>
<keyword evidence="5" id="KW-0808">Transferase</keyword>
<dbReference type="InterPro" id="IPR006311">
    <property type="entry name" value="TAT_signal"/>
</dbReference>
<dbReference type="KEGG" id="hti:HTIA_2490"/>
<dbReference type="Pfam" id="PF12697">
    <property type="entry name" value="Abhydrolase_6"/>
    <property type="match status" value="1"/>
</dbReference>
<gene>
    <name evidence="5" type="ORF">HLRTI_002947</name>
    <name evidence="4" type="ORF">HTIA_2490</name>
</gene>
<dbReference type="PROSITE" id="PS00708">
    <property type="entry name" value="PRO_ENDOPEP_SER"/>
    <property type="match status" value="1"/>
</dbReference>
<evidence type="ECO:0000256" key="2">
    <source>
        <dbReference type="SAM" id="MobiDB-lite"/>
    </source>
</evidence>
<feature type="domain" description="AB hydrolase-1" evidence="3">
    <location>
        <begin position="122"/>
        <end position="355"/>
    </location>
</feature>
<dbReference type="EMBL" id="AFNT02000045">
    <property type="protein sequence ID" value="ERJ05075.1"/>
    <property type="molecule type" value="Genomic_DNA"/>
</dbReference>
<dbReference type="GO" id="GO:0052689">
    <property type="term" value="F:carboxylic ester hydrolase activity"/>
    <property type="evidence" value="ECO:0007669"/>
    <property type="project" value="TreeGrafter"/>
</dbReference>
<evidence type="ECO:0000256" key="1">
    <source>
        <dbReference type="ARBA" id="ARBA00022801"/>
    </source>
</evidence>
<dbReference type="PROSITE" id="PS51318">
    <property type="entry name" value="TAT"/>
    <property type="match status" value="1"/>
</dbReference>
<dbReference type="OrthoDB" id="203477at2157"/>
<keyword evidence="7" id="KW-1185">Reference proteome</keyword>
<dbReference type="SUPFAM" id="SSF53474">
    <property type="entry name" value="alpha/beta-Hydrolases"/>
    <property type="match status" value="1"/>
</dbReference>
<protein>
    <submittedName>
        <fullName evidence="5">67-dimethyl-8-ribityllumazine synthase protein</fullName>
        <ecNumber evidence="5">2.5.1.78</ecNumber>
    </submittedName>
    <submittedName>
        <fullName evidence="4">Alpha/beta hydrolase family protein</fullName>
    </submittedName>
</protein>
<dbReference type="STRING" id="1033806.HTIA_2490"/>
<dbReference type="GeneID" id="23798970"/>
<evidence type="ECO:0000259" key="3">
    <source>
        <dbReference type="Pfam" id="PF12697"/>
    </source>
</evidence>
<feature type="compositionally biased region" description="Low complexity" evidence="2">
    <location>
        <begin position="33"/>
        <end position="85"/>
    </location>
</feature>
<reference evidence="5 6" key="1">
    <citation type="journal article" date="2011" name="J. Bacteriol.">
        <title>Genome sequence of Halorhabdus tiamatea, the first archaeon isolated from a deep-sea anoxic brine lake.</title>
        <authorList>
            <person name="Antunes A."/>
            <person name="Alam I."/>
            <person name="Bajic V.B."/>
            <person name="Stingl U."/>
        </authorList>
    </citation>
    <scope>NUCLEOTIDE SEQUENCE [LARGE SCALE GENOMIC DNA]</scope>
    <source>
        <strain evidence="5 6">SARL4B</strain>
    </source>
</reference>
<dbReference type="ESTHER" id="9eury-f7pnc4">
    <property type="family name" value="Bacterial_EstLip_FamX"/>
</dbReference>
<dbReference type="GO" id="GO:0004252">
    <property type="term" value="F:serine-type endopeptidase activity"/>
    <property type="evidence" value="ECO:0007669"/>
    <property type="project" value="InterPro"/>
</dbReference>
<dbReference type="EMBL" id="HF571520">
    <property type="protein sequence ID" value="CCQ34598.1"/>
    <property type="molecule type" value="Genomic_DNA"/>
</dbReference>
<proteinExistence type="predicted"/>
<dbReference type="Gene3D" id="3.40.50.1820">
    <property type="entry name" value="alpha/beta hydrolase"/>
    <property type="match status" value="1"/>
</dbReference>
<dbReference type="PROSITE" id="PS51257">
    <property type="entry name" value="PROKAR_LIPOPROTEIN"/>
    <property type="match status" value="1"/>
</dbReference>
<feature type="region of interest" description="Disordered" evidence="2">
    <location>
        <begin position="21"/>
        <end position="85"/>
    </location>
</feature>
<dbReference type="RefSeq" id="WP_008527522.1">
    <property type="nucleotide sequence ID" value="NC_021921.1"/>
</dbReference>
<evidence type="ECO:0000313" key="5">
    <source>
        <dbReference type="EMBL" id="ERJ05075.1"/>
    </source>
</evidence>
<keyword evidence="1 4" id="KW-0378">Hydrolase</keyword>
<evidence type="ECO:0000313" key="4">
    <source>
        <dbReference type="EMBL" id="CCQ34598.1"/>
    </source>
</evidence>
<organism evidence="5 6">
    <name type="scientific">Halorhabdus tiamatea SARL4B</name>
    <dbReference type="NCBI Taxonomy" id="1033806"/>
    <lineage>
        <taxon>Archaea</taxon>
        <taxon>Methanobacteriati</taxon>
        <taxon>Methanobacteriota</taxon>
        <taxon>Stenosarchaea group</taxon>
        <taxon>Halobacteria</taxon>
        <taxon>Halobacteriales</taxon>
        <taxon>Haloarculaceae</taxon>
        <taxon>Halorhabdus</taxon>
    </lineage>
</organism>
<accession>F7PNC4</accession>
<dbReference type="GO" id="GO:0006508">
    <property type="term" value="P:proteolysis"/>
    <property type="evidence" value="ECO:0007669"/>
    <property type="project" value="InterPro"/>
</dbReference>
<dbReference type="HOGENOM" id="CLU_033707_1_2_2"/>
<dbReference type="InterPro" id="IPR029058">
    <property type="entry name" value="AB_hydrolase_fold"/>
</dbReference>
<dbReference type="InterPro" id="IPR000073">
    <property type="entry name" value="AB_hydrolase_1"/>
</dbReference>
<dbReference type="PATRIC" id="fig|1033806.12.peg.2478"/>
<dbReference type="AlphaFoldDB" id="F7PNC4"/>
<sequence length="390" mass="41498">MRTRRRFLQAALTLSIGALAGCSDDEGTTAADRPTGTPSPTATPGLTTTETPPRPETTTATSPETPTTTPPETTTPKPGYKPPEYVDLASYSEQTLSLSATDSCELGATLSLPEEGNDLPGVVIVHGSGGHDRNGTYGQVQPYRDLALGLASEGVAVLRYEKRTYACSLSVDAASLTIDDEVTADALTAVDRLREQDCVNAGNVVVAGHSLGGMLAPRIAEQDGDLAGIAMLAAPARSLPEIIVYQTRYQFERDGDLSEEERARLERIRTIADRVRAGEVGEDELVWGGGRAYWRSLAAYDQISTAKALDRPILLQQGQRDDQVPPETELTRWREALGGSESVAIRTYGGLNHFFVDGPGPIATGELPGPGHVAEPVVTDLADWISGVTN</sequence>
<dbReference type="eggNOG" id="arCOG06180">
    <property type="taxonomic scope" value="Archaea"/>
</dbReference>
<dbReference type="Proteomes" id="UP000003861">
    <property type="component" value="Unassembled WGS sequence"/>
</dbReference>